<evidence type="ECO:0000256" key="6">
    <source>
        <dbReference type="ARBA" id="ARBA00022692"/>
    </source>
</evidence>
<feature type="transmembrane region" description="Helical" evidence="14">
    <location>
        <begin position="387"/>
        <end position="409"/>
    </location>
</feature>
<evidence type="ECO:0000313" key="17">
    <source>
        <dbReference type="Proteomes" id="UP001501920"/>
    </source>
</evidence>
<name>A0A3B4D2X7_PYGNA</name>
<evidence type="ECO:0000256" key="1">
    <source>
        <dbReference type="ARBA" id="ARBA00004402"/>
    </source>
</evidence>
<keyword evidence="15" id="KW-0732">Signal</keyword>
<keyword evidence="4" id="KW-1032">Host cell membrane</keyword>
<dbReference type="PANTHER" id="PTHR10424">
    <property type="entry name" value="VIRAL ENVELOPE PROTEIN"/>
    <property type="match status" value="1"/>
</dbReference>
<evidence type="ECO:0000313" key="16">
    <source>
        <dbReference type="Ensembl" id="ENSPNAP00000018692.2"/>
    </source>
</evidence>
<keyword evidence="17" id="KW-1185">Reference proteome</keyword>
<keyword evidence="7" id="KW-1043">Host membrane</keyword>
<organism evidence="16 17">
    <name type="scientific">Pygocentrus nattereri</name>
    <name type="common">Red-bellied piranha</name>
    <dbReference type="NCBI Taxonomy" id="42514"/>
    <lineage>
        <taxon>Eukaryota</taxon>
        <taxon>Metazoa</taxon>
        <taxon>Chordata</taxon>
        <taxon>Craniata</taxon>
        <taxon>Vertebrata</taxon>
        <taxon>Euteleostomi</taxon>
        <taxon>Actinopterygii</taxon>
        <taxon>Neopterygii</taxon>
        <taxon>Teleostei</taxon>
        <taxon>Ostariophysi</taxon>
        <taxon>Characiformes</taxon>
        <taxon>Characoidei</taxon>
        <taxon>Pygocentrus</taxon>
    </lineage>
</organism>
<dbReference type="PANTHER" id="PTHR10424:SF81">
    <property type="entry name" value="ERVV2 PROTEIN"/>
    <property type="match status" value="1"/>
</dbReference>
<keyword evidence="5" id="KW-0945">Host-virus interaction</keyword>
<keyword evidence="8 14" id="KW-1133">Transmembrane helix</keyword>
<evidence type="ECO:0000256" key="9">
    <source>
        <dbReference type="ARBA" id="ARBA00023136"/>
    </source>
</evidence>
<dbReference type="Pfam" id="PF00429">
    <property type="entry name" value="TLV_coat"/>
    <property type="match status" value="1"/>
</dbReference>
<feature type="signal peptide" evidence="15">
    <location>
        <begin position="1"/>
        <end position="16"/>
    </location>
</feature>
<dbReference type="GeneTree" id="ENSGT00530000064449"/>
<dbReference type="OMA" id="LEITHYR"/>
<evidence type="ECO:0000256" key="3">
    <source>
        <dbReference type="ARBA" id="ARBA00004563"/>
    </source>
</evidence>
<reference evidence="16 17" key="1">
    <citation type="submission" date="2020-10" db="EMBL/GenBank/DDBJ databases">
        <title>Pygocentrus nattereri (red-bellied piranha) genome, fPygNat1, primary haplotype.</title>
        <authorList>
            <person name="Myers G."/>
            <person name="Meyer A."/>
            <person name="Karagic N."/>
            <person name="Pippel M."/>
            <person name="Winkler S."/>
            <person name="Tracey A."/>
            <person name="Wood J."/>
            <person name="Formenti G."/>
            <person name="Howe K."/>
            <person name="Fedrigo O."/>
            <person name="Jarvis E.D."/>
        </authorList>
    </citation>
    <scope>NUCLEOTIDE SEQUENCE [LARGE SCALE GENOMIC DNA]</scope>
</reference>
<keyword evidence="13" id="KW-0449">Lipoprotein</keyword>
<reference evidence="16" key="3">
    <citation type="submission" date="2025-09" db="UniProtKB">
        <authorList>
            <consortium name="Ensembl"/>
        </authorList>
    </citation>
    <scope>IDENTIFICATION</scope>
</reference>
<evidence type="ECO:0000256" key="2">
    <source>
        <dbReference type="ARBA" id="ARBA00004531"/>
    </source>
</evidence>
<evidence type="ECO:0000256" key="4">
    <source>
        <dbReference type="ARBA" id="ARBA00022511"/>
    </source>
</evidence>
<keyword evidence="10" id="KW-0564">Palmitate</keyword>
<keyword evidence="12" id="KW-0325">Glycoprotein</keyword>
<dbReference type="InterPro" id="IPR018154">
    <property type="entry name" value="TLV/ENV_coat_polyprotein"/>
</dbReference>
<dbReference type="AlphaFoldDB" id="A0A3B4D2X7"/>
<evidence type="ECO:0000256" key="14">
    <source>
        <dbReference type="SAM" id="Phobius"/>
    </source>
</evidence>
<evidence type="ECO:0000256" key="15">
    <source>
        <dbReference type="SAM" id="SignalP"/>
    </source>
</evidence>
<sequence>MMLLIMLFLCSEGAVASPTDNAFWQYANWMAKQYTNDSCYVCHLMPSSVDRHSMVTSPQNQSTTLRAVAHTCLSPDCLVLTHLDYPHANYSLSLSQDFCNKTRATTDLHTCFSGILKYMLANHSSKGLPLAMSAVNRAKFPLCFEGTGRVFLGALSASLCQHILSPCNSTNFATCSALAPDALGTTVASPVMDWYWVCGSRVYVYLPENWGGRCTFTPFNSSLILLSHNPLGNKHIARHNRRSADDDFTPPEHRLRSKAAKFWDCLFPQYGISQVWNQLEITHYRLATFANATRTAIQGIRDELTALRLTAMQNRLALDLLLAKEGGVCAMVGDSCCTYIPANDEDHGSIATALDRMSQVSTQLRLDEHGGWGWGPFGSLFGSLTPYLAMIAPIVCVLLLLLCMGPCLFRCLMDRVYALASSLIPHRSDHVFMAQTVRQPIYASLEPSYDDAVSVSV</sequence>
<comment type="subcellular location">
    <subcellularLocation>
        <location evidence="1">Host cell membrane</location>
        <topology evidence="1">Single-pass type I membrane protein</topology>
    </subcellularLocation>
    <subcellularLocation>
        <location evidence="2">Host endomembrane system</location>
        <topology evidence="2">Peripheral membrane protein</topology>
    </subcellularLocation>
    <subcellularLocation>
        <location evidence="3">Virion membrane</location>
        <topology evidence="3">Single-pass type I membrane protein</topology>
    </subcellularLocation>
</comment>
<keyword evidence="11" id="KW-1015">Disulfide bond</keyword>
<evidence type="ECO:0000256" key="7">
    <source>
        <dbReference type="ARBA" id="ARBA00022870"/>
    </source>
</evidence>
<proteinExistence type="predicted"/>
<keyword evidence="9 14" id="KW-0472">Membrane</keyword>
<dbReference type="Gene3D" id="1.10.287.210">
    <property type="match status" value="1"/>
</dbReference>
<evidence type="ECO:0000256" key="8">
    <source>
        <dbReference type="ARBA" id="ARBA00022989"/>
    </source>
</evidence>
<feature type="chain" id="PRO_5043579524" evidence="15">
    <location>
        <begin position="17"/>
        <end position="457"/>
    </location>
</feature>
<reference evidence="16" key="2">
    <citation type="submission" date="2025-08" db="UniProtKB">
        <authorList>
            <consortium name="Ensembl"/>
        </authorList>
    </citation>
    <scope>IDENTIFICATION</scope>
</reference>
<evidence type="ECO:0000256" key="5">
    <source>
        <dbReference type="ARBA" id="ARBA00022581"/>
    </source>
</evidence>
<evidence type="ECO:0000256" key="10">
    <source>
        <dbReference type="ARBA" id="ARBA00023139"/>
    </source>
</evidence>
<keyword evidence="6 14" id="KW-0812">Transmembrane</keyword>
<dbReference type="SUPFAM" id="SSF58069">
    <property type="entry name" value="Virus ectodomain"/>
    <property type="match status" value="1"/>
</dbReference>
<protein>
    <submittedName>
        <fullName evidence="16">Uncharacterized protein</fullName>
    </submittedName>
</protein>
<dbReference type="STRING" id="42514.ENSPNAP00000018692"/>
<evidence type="ECO:0000256" key="11">
    <source>
        <dbReference type="ARBA" id="ARBA00023157"/>
    </source>
</evidence>
<evidence type="ECO:0000256" key="12">
    <source>
        <dbReference type="ARBA" id="ARBA00023180"/>
    </source>
</evidence>
<dbReference type="Proteomes" id="UP001501920">
    <property type="component" value="Chromosome 5"/>
</dbReference>
<dbReference type="Ensembl" id="ENSPNAT00000028031.2">
    <property type="protein sequence ID" value="ENSPNAP00000018692.2"/>
    <property type="gene ID" value="ENSPNAG00000025120.2"/>
</dbReference>
<accession>A0A3B4D2X7</accession>
<evidence type="ECO:0000256" key="13">
    <source>
        <dbReference type="ARBA" id="ARBA00023288"/>
    </source>
</evidence>